<accession>A0AAV2S6Z5</accession>
<evidence type="ECO:0000256" key="1">
    <source>
        <dbReference type="SAM" id="SignalP"/>
    </source>
</evidence>
<dbReference type="InterPro" id="IPR016186">
    <property type="entry name" value="C-type_lectin-like/link_sf"/>
</dbReference>
<dbReference type="CDD" id="cd00037">
    <property type="entry name" value="CLECT"/>
    <property type="match status" value="1"/>
</dbReference>
<organism evidence="3 4">
    <name type="scientific">Meganyctiphanes norvegica</name>
    <name type="common">Northern krill</name>
    <name type="synonym">Thysanopoda norvegica</name>
    <dbReference type="NCBI Taxonomy" id="48144"/>
    <lineage>
        <taxon>Eukaryota</taxon>
        <taxon>Metazoa</taxon>
        <taxon>Ecdysozoa</taxon>
        <taxon>Arthropoda</taxon>
        <taxon>Crustacea</taxon>
        <taxon>Multicrustacea</taxon>
        <taxon>Malacostraca</taxon>
        <taxon>Eumalacostraca</taxon>
        <taxon>Eucarida</taxon>
        <taxon>Euphausiacea</taxon>
        <taxon>Euphausiidae</taxon>
        <taxon>Meganyctiphanes</taxon>
    </lineage>
</organism>
<feature type="chain" id="PRO_5043382643" description="C-type lectin domain-containing protein" evidence="1">
    <location>
        <begin position="25"/>
        <end position="367"/>
    </location>
</feature>
<feature type="non-terminal residue" evidence="3">
    <location>
        <position position="1"/>
    </location>
</feature>
<dbReference type="AlphaFoldDB" id="A0AAV2S6Z5"/>
<protein>
    <recommendedName>
        <fullName evidence="2">C-type lectin domain-containing protein</fullName>
    </recommendedName>
</protein>
<evidence type="ECO:0000259" key="2">
    <source>
        <dbReference type="PROSITE" id="PS50041"/>
    </source>
</evidence>
<dbReference type="InterPro" id="IPR016187">
    <property type="entry name" value="CTDL_fold"/>
</dbReference>
<dbReference type="PROSITE" id="PS50041">
    <property type="entry name" value="C_TYPE_LECTIN_2"/>
    <property type="match status" value="1"/>
</dbReference>
<sequence>SHCIKMWRCYVMIVMILLVRSSLQQDLCSQTILENIAHIVDARISELHIRMNHISSKLNEVVVKQDLNNVDMMLKFSQLLDQKFSNLEEKLPQLLDEKLSIHLENKLPQLLDEKLSSHIEDKISQPIEMKLSNHLEQNISNISGSIQDIVDKQNSSNQELIGDLSDLQDKQTEYIDDKFSVVNTTLSMVGSTIENMKDDIVTIKSDTEYLELEAITFEEIKNITSVLKQKECPVDDGFFQFAGGNPCMKAFPDKSLTWDDAESHCRSQGLALSEPRDAVGLHKYLTERYVGVHWFWVGGRRSESTFTWRRSGGEFPSNSPLWETEYPKTNAIYDCLAFGLNGGDIKRPYWNYICTATYIPLCEVYYE</sequence>
<feature type="signal peptide" evidence="1">
    <location>
        <begin position="1"/>
        <end position="24"/>
    </location>
</feature>
<keyword evidence="4" id="KW-1185">Reference proteome</keyword>
<dbReference type="EMBL" id="CAXKWB010050384">
    <property type="protein sequence ID" value="CAL4169724.1"/>
    <property type="molecule type" value="Genomic_DNA"/>
</dbReference>
<dbReference type="InterPro" id="IPR001304">
    <property type="entry name" value="C-type_lectin-like"/>
</dbReference>
<keyword evidence="1" id="KW-0732">Signal</keyword>
<evidence type="ECO:0000313" key="4">
    <source>
        <dbReference type="Proteomes" id="UP001497623"/>
    </source>
</evidence>
<comment type="caution">
    <text evidence="3">The sequence shown here is derived from an EMBL/GenBank/DDBJ whole genome shotgun (WGS) entry which is preliminary data.</text>
</comment>
<evidence type="ECO:0000313" key="3">
    <source>
        <dbReference type="EMBL" id="CAL4169724.1"/>
    </source>
</evidence>
<gene>
    <name evidence="3" type="ORF">MNOR_LOCUS33909</name>
</gene>
<dbReference type="SMART" id="SM00034">
    <property type="entry name" value="CLECT"/>
    <property type="match status" value="1"/>
</dbReference>
<proteinExistence type="predicted"/>
<feature type="domain" description="C-type lectin" evidence="2">
    <location>
        <begin position="243"/>
        <end position="363"/>
    </location>
</feature>
<dbReference type="SUPFAM" id="SSF56436">
    <property type="entry name" value="C-type lectin-like"/>
    <property type="match status" value="1"/>
</dbReference>
<dbReference type="Gene3D" id="3.10.100.10">
    <property type="entry name" value="Mannose-Binding Protein A, subunit A"/>
    <property type="match status" value="1"/>
</dbReference>
<dbReference type="Proteomes" id="UP001497623">
    <property type="component" value="Unassembled WGS sequence"/>
</dbReference>
<name>A0AAV2S6Z5_MEGNR</name>
<reference evidence="3 4" key="1">
    <citation type="submission" date="2024-05" db="EMBL/GenBank/DDBJ databases">
        <authorList>
            <person name="Wallberg A."/>
        </authorList>
    </citation>
    <scope>NUCLEOTIDE SEQUENCE [LARGE SCALE GENOMIC DNA]</scope>
</reference>